<gene>
    <name evidence="2" type="ORF">NIES267_18670</name>
</gene>
<evidence type="ECO:0000313" key="3">
    <source>
        <dbReference type="Proteomes" id="UP000218418"/>
    </source>
</evidence>
<dbReference type="Pfam" id="PF00903">
    <property type="entry name" value="Glyoxalase"/>
    <property type="match status" value="1"/>
</dbReference>
<dbReference type="InterPro" id="IPR004360">
    <property type="entry name" value="Glyas_Fos-R_dOase_dom"/>
</dbReference>
<keyword evidence="3" id="KW-1185">Reference proteome</keyword>
<dbReference type="PANTHER" id="PTHR21366:SF31">
    <property type="entry name" value="METALLOTHIOL TRANSFERASE FOSB"/>
    <property type="match status" value="1"/>
</dbReference>
<dbReference type="PANTHER" id="PTHR21366">
    <property type="entry name" value="GLYOXALASE FAMILY PROTEIN"/>
    <property type="match status" value="1"/>
</dbReference>
<proteinExistence type="predicted"/>
<dbReference type="InterPro" id="IPR050383">
    <property type="entry name" value="GlyoxalaseI/FosfomycinResist"/>
</dbReference>
<dbReference type="AlphaFoldDB" id="A0A1Z4LMC3"/>
<keyword evidence="2" id="KW-0223">Dioxygenase</keyword>
<accession>A0A1Z4LMC3</accession>
<dbReference type="SUPFAM" id="SSF54593">
    <property type="entry name" value="Glyoxalase/Bleomycin resistance protein/Dihydroxybiphenyl dioxygenase"/>
    <property type="match status" value="1"/>
</dbReference>
<sequence length="183" mass="20082">MKDFQLQGINHIALVCKDMARTVDFYTNTLGLKLIKTIALPDGGQHFFFDIGNGDALAFFWFPQAPKASPGIASVNPDGLNTGNIATAHGSLNHLAFKVPLEKVTEYREKLNSKGIQTTPILHHADVPSGYVAEPDASTFISSFYFFDPDGILLEFAANTRKLGNLETDIQHQPKTFLSNLSN</sequence>
<dbReference type="Gene3D" id="3.10.180.10">
    <property type="entry name" value="2,3-Dihydroxybiphenyl 1,2-Dioxygenase, domain 1"/>
    <property type="match status" value="1"/>
</dbReference>
<dbReference type="EMBL" id="AP018227">
    <property type="protein sequence ID" value="BAY82387.1"/>
    <property type="molecule type" value="Genomic_DNA"/>
</dbReference>
<keyword evidence="2" id="KW-0560">Oxidoreductase</keyword>
<protein>
    <submittedName>
        <fullName evidence="2">Glyoxalase/bleomycin resistance protein/dioxygenase</fullName>
    </submittedName>
</protein>
<dbReference type="InterPro" id="IPR037523">
    <property type="entry name" value="VOC_core"/>
</dbReference>
<feature type="domain" description="VOC" evidence="1">
    <location>
        <begin position="8"/>
        <end position="159"/>
    </location>
</feature>
<name>A0A1Z4LMC3_9CYAN</name>
<organism evidence="2 3">
    <name type="scientific">Calothrix parasitica NIES-267</name>
    <dbReference type="NCBI Taxonomy" id="1973488"/>
    <lineage>
        <taxon>Bacteria</taxon>
        <taxon>Bacillati</taxon>
        <taxon>Cyanobacteriota</taxon>
        <taxon>Cyanophyceae</taxon>
        <taxon>Nostocales</taxon>
        <taxon>Calotrichaceae</taxon>
        <taxon>Calothrix</taxon>
    </lineage>
</organism>
<dbReference type="OrthoDB" id="375220at2"/>
<dbReference type="InterPro" id="IPR029068">
    <property type="entry name" value="Glyas_Bleomycin-R_OHBP_Dase"/>
</dbReference>
<dbReference type="GO" id="GO:0051213">
    <property type="term" value="F:dioxygenase activity"/>
    <property type="evidence" value="ECO:0007669"/>
    <property type="project" value="UniProtKB-KW"/>
</dbReference>
<dbReference type="PROSITE" id="PS51819">
    <property type="entry name" value="VOC"/>
    <property type="match status" value="1"/>
</dbReference>
<evidence type="ECO:0000313" key="2">
    <source>
        <dbReference type="EMBL" id="BAY82387.1"/>
    </source>
</evidence>
<reference evidence="2 3" key="1">
    <citation type="submission" date="2017-06" db="EMBL/GenBank/DDBJ databases">
        <title>Genome sequencing of cyanobaciteial culture collection at National Institute for Environmental Studies (NIES).</title>
        <authorList>
            <person name="Hirose Y."/>
            <person name="Shimura Y."/>
            <person name="Fujisawa T."/>
            <person name="Nakamura Y."/>
            <person name="Kawachi M."/>
        </authorList>
    </citation>
    <scope>NUCLEOTIDE SEQUENCE [LARGE SCALE GENOMIC DNA]</scope>
    <source>
        <strain evidence="2 3">NIES-267</strain>
    </source>
</reference>
<dbReference type="Proteomes" id="UP000218418">
    <property type="component" value="Chromosome"/>
</dbReference>
<evidence type="ECO:0000259" key="1">
    <source>
        <dbReference type="PROSITE" id="PS51819"/>
    </source>
</evidence>